<reference evidence="1" key="1">
    <citation type="submission" date="2021-11" db="EMBL/GenBank/DDBJ databases">
        <authorList>
            <person name="Rodrigo-Torres L."/>
            <person name="Arahal R. D."/>
            <person name="Lucena T."/>
        </authorList>
    </citation>
    <scope>NUCLEOTIDE SEQUENCE</scope>
    <source>
        <strain evidence="1">CECT 7928</strain>
    </source>
</reference>
<dbReference type="SUPFAM" id="SSF54197">
    <property type="entry name" value="HIT-like"/>
    <property type="match status" value="1"/>
</dbReference>
<evidence type="ECO:0008006" key="3">
    <source>
        <dbReference type="Google" id="ProtNLM"/>
    </source>
</evidence>
<name>A0ABM8ZZT8_9VIBR</name>
<dbReference type="Gene3D" id="3.30.428.10">
    <property type="entry name" value="HIT-like"/>
    <property type="match status" value="1"/>
</dbReference>
<evidence type="ECO:0000313" key="2">
    <source>
        <dbReference type="Proteomes" id="UP000838748"/>
    </source>
</evidence>
<dbReference type="InterPro" id="IPR036265">
    <property type="entry name" value="HIT-like_sf"/>
</dbReference>
<dbReference type="Proteomes" id="UP000838748">
    <property type="component" value="Unassembled WGS sequence"/>
</dbReference>
<keyword evidence="2" id="KW-1185">Reference proteome</keyword>
<sequence>MIPSELVVFENDHWIVNHRMNSTYAGYLMVASKSEVSELSALCPNSLSSLGLVLAEVERLLNRTFAPQKVIFSKLGFSKGFNCHFHAVPISEALISEIRQHGSYTDEPDGNDVMLFINREYCENQDPEIVKEVVSESVARIRKIIDHTRDRLCLDAFCKFTQR</sequence>
<protein>
    <recommendedName>
        <fullName evidence="3">HIT domain-containing protein</fullName>
    </recommendedName>
</protein>
<comment type="caution">
    <text evidence="1">The sequence shown here is derived from an EMBL/GenBank/DDBJ whole genome shotgun (WGS) entry which is preliminary data.</text>
</comment>
<dbReference type="RefSeq" id="WP_237359992.1">
    <property type="nucleotide sequence ID" value="NZ_CAKLDM010000001.1"/>
</dbReference>
<accession>A0ABM8ZZT8</accession>
<gene>
    <name evidence="1" type="ORF">VMF7928_00592</name>
</gene>
<evidence type="ECO:0000313" key="1">
    <source>
        <dbReference type="EMBL" id="CAH0536638.1"/>
    </source>
</evidence>
<dbReference type="EMBL" id="CAKLDM010000001">
    <property type="protein sequence ID" value="CAH0536638.1"/>
    <property type="molecule type" value="Genomic_DNA"/>
</dbReference>
<proteinExistence type="predicted"/>
<organism evidence="1 2">
    <name type="scientific">Vibrio marisflavi CECT 7928</name>
    <dbReference type="NCBI Taxonomy" id="634439"/>
    <lineage>
        <taxon>Bacteria</taxon>
        <taxon>Pseudomonadati</taxon>
        <taxon>Pseudomonadota</taxon>
        <taxon>Gammaproteobacteria</taxon>
        <taxon>Vibrionales</taxon>
        <taxon>Vibrionaceae</taxon>
        <taxon>Vibrio</taxon>
    </lineage>
</organism>